<keyword evidence="8" id="KW-0408">Iron</keyword>
<feature type="transmembrane region" description="Helical" evidence="11">
    <location>
        <begin position="209"/>
        <end position="227"/>
    </location>
</feature>
<feature type="transmembrane region" description="Helical" evidence="11">
    <location>
        <begin position="120"/>
        <end position="140"/>
    </location>
</feature>
<dbReference type="PROSITE" id="PS51379">
    <property type="entry name" value="4FE4S_FER_2"/>
    <property type="match status" value="2"/>
</dbReference>
<accession>A0ABR8VN61</accession>
<organism evidence="13 14">
    <name type="scientific">Bacillus norwichensis</name>
    <dbReference type="NCBI Taxonomy" id="2762217"/>
    <lineage>
        <taxon>Bacteria</taxon>
        <taxon>Bacillati</taxon>
        <taxon>Bacillota</taxon>
        <taxon>Bacilli</taxon>
        <taxon>Bacillales</taxon>
        <taxon>Bacillaceae</taxon>
        <taxon>Bacillus</taxon>
    </lineage>
</organism>
<keyword evidence="6 11" id="KW-1133">Transmembrane helix</keyword>
<dbReference type="SUPFAM" id="SSF103501">
    <property type="entry name" value="Respiratory nitrate reductase 1 gamma chain"/>
    <property type="match status" value="1"/>
</dbReference>
<feature type="domain" description="4Fe-4S ferredoxin-type" evidence="12">
    <location>
        <begin position="275"/>
        <end position="306"/>
    </location>
</feature>
<feature type="domain" description="4Fe-4S ferredoxin-type" evidence="12">
    <location>
        <begin position="323"/>
        <end position="354"/>
    </location>
</feature>
<evidence type="ECO:0000256" key="10">
    <source>
        <dbReference type="ARBA" id="ARBA00023136"/>
    </source>
</evidence>
<dbReference type="Pfam" id="PF02665">
    <property type="entry name" value="Nitrate_red_gam"/>
    <property type="match status" value="1"/>
</dbReference>
<evidence type="ECO:0000313" key="13">
    <source>
        <dbReference type="EMBL" id="MBD8006209.1"/>
    </source>
</evidence>
<dbReference type="InterPro" id="IPR017896">
    <property type="entry name" value="4Fe4S_Fe-S-bd"/>
</dbReference>
<evidence type="ECO:0000256" key="4">
    <source>
        <dbReference type="ARBA" id="ARBA00022692"/>
    </source>
</evidence>
<feature type="transmembrane region" description="Helical" evidence="11">
    <location>
        <begin position="83"/>
        <end position="100"/>
    </location>
</feature>
<dbReference type="SUPFAM" id="SSF46548">
    <property type="entry name" value="alpha-helical ferredoxin"/>
    <property type="match status" value="1"/>
</dbReference>
<evidence type="ECO:0000313" key="14">
    <source>
        <dbReference type="Proteomes" id="UP000648182"/>
    </source>
</evidence>
<evidence type="ECO:0000256" key="3">
    <source>
        <dbReference type="ARBA" id="ARBA00022485"/>
    </source>
</evidence>
<evidence type="ECO:0000256" key="1">
    <source>
        <dbReference type="ARBA" id="ARBA00004651"/>
    </source>
</evidence>
<dbReference type="PROSITE" id="PS00198">
    <property type="entry name" value="4FE4S_FER_1"/>
    <property type="match status" value="1"/>
</dbReference>
<evidence type="ECO:0000259" key="12">
    <source>
        <dbReference type="PROSITE" id="PS51379"/>
    </source>
</evidence>
<dbReference type="InterPro" id="IPR051460">
    <property type="entry name" value="HdrC_iron-sulfur_subunit"/>
</dbReference>
<dbReference type="InterPro" id="IPR036197">
    <property type="entry name" value="NarG-like_sf"/>
</dbReference>
<dbReference type="Gene3D" id="1.20.950.20">
    <property type="entry name" value="Transmembrane di-heme cytochromes, Chain C"/>
    <property type="match status" value="1"/>
</dbReference>
<evidence type="ECO:0000256" key="11">
    <source>
        <dbReference type="SAM" id="Phobius"/>
    </source>
</evidence>
<gene>
    <name evidence="13" type="ORF">H9631_14100</name>
</gene>
<keyword evidence="5" id="KW-0479">Metal-binding</keyword>
<dbReference type="InterPro" id="IPR009051">
    <property type="entry name" value="Helical_ferredxn"/>
</dbReference>
<evidence type="ECO:0000256" key="7">
    <source>
        <dbReference type="ARBA" id="ARBA00023002"/>
    </source>
</evidence>
<keyword evidence="2" id="KW-1003">Cell membrane</keyword>
<dbReference type="Gene3D" id="1.10.1060.10">
    <property type="entry name" value="Alpha-helical ferredoxin"/>
    <property type="match status" value="1"/>
</dbReference>
<dbReference type="InterPro" id="IPR017900">
    <property type="entry name" value="4Fe4S_Fe_S_CS"/>
</dbReference>
<proteinExistence type="predicted"/>
<comment type="subcellular location">
    <subcellularLocation>
        <location evidence="1">Cell membrane</location>
        <topology evidence="1">Multi-pass membrane protein</topology>
    </subcellularLocation>
</comment>
<keyword evidence="4 11" id="KW-0812">Transmembrane</keyword>
<dbReference type="InterPro" id="IPR023234">
    <property type="entry name" value="NarG-like_domain"/>
</dbReference>
<feature type="transmembrane region" description="Helical" evidence="11">
    <location>
        <begin position="182"/>
        <end position="202"/>
    </location>
</feature>
<comment type="caution">
    <text evidence="13">The sequence shown here is derived from an EMBL/GenBank/DDBJ whole genome shotgun (WGS) entry which is preliminary data.</text>
</comment>
<dbReference type="PANTHER" id="PTHR43255:SF1">
    <property type="entry name" value="IRON-SULFUR-BINDING OXIDOREDUCTASE FADF-RELATED"/>
    <property type="match status" value="1"/>
</dbReference>
<feature type="transmembrane region" description="Helical" evidence="11">
    <location>
        <begin position="152"/>
        <end position="170"/>
    </location>
</feature>
<evidence type="ECO:0000256" key="9">
    <source>
        <dbReference type="ARBA" id="ARBA00023014"/>
    </source>
</evidence>
<feature type="transmembrane region" description="Helical" evidence="11">
    <location>
        <begin position="17"/>
        <end position="35"/>
    </location>
</feature>
<keyword evidence="3" id="KW-0004">4Fe-4S</keyword>
<name>A0ABR8VN61_9BACI</name>
<evidence type="ECO:0000256" key="6">
    <source>
        <dbReference type="ARBA" id="ARBA00022989"/>
    </source>
</evidence>
<dbReference type="PANTHER" id="PTHR43255">
    <property type="entry name" value="IRON-SULFUR-BINDING OXIDOREDUCTASE FADF-RELATED-RELATED"/>
    <property type="match status" value="1"/>
</dbReference>
<reference evidence="13 14" key="1">
    <citation type="submission" date="2020-08" db="EMBL/GenBank/DDBJ databases">
        <title>A Genomic Blueprint of the Chicken Gut Microbiome.</title>
        <authorList>
            <person name="Gilroy R."/>
            <person name="Ravi A."/>
            <person name="Getino M."/>
            <person name="Pursley I."/>
            <person name="Horton D.L."/>
            <person name="Alikhan N.-F."/>
            <person name="Baker D."/>
            <person name="Gharbi K."/>
            <person name="Hall N."/>
            <person name="Watson M."/>
            <person name="Adriaenssens E.M."/>
            <person name="Foster-Nyarko E."/>
            <person name="Jarju S."/>
            <person name="Secka A."/>
            <person name="Antonio M."/>
            <person name="Oren A."/>
            <person name="Chaudhuri R."/>
            <person name="La Ragione R.M."/>
            <person name="Hildebrand F."/>
            <person name="Pallen M.J."/>
        </authorList>
    </citation>
    <scope>NUCLEOTIDE SEQUENCE [LARGE SCALE GENOMIC DNA]</scope>
    <source>
        <strain evidence="13 14">Sa1BUA2</strain>
    </source>
</reference>
<sequence>MEIRRDTFWNISSDIQICFYILAGVASVIFLYGFYRRYRLWNRGRKEKIEWKNIKENFGCFSQLVIRQTKLKKDRAAGAMHKMIAYGFTALFIGTVLVFVDEDFRIPILQGKFYLVYELVLDVFGLLFIVGLIAFLFIRGGKFRKRMLQSKMDYLFLILFLLIGIGGYITEGIRLSETNIPYAHWSPVGYGLSLLFSGSRLFNGDTYLFWWLTHGLLAFVLIAMIPFTKLLHVFTAPLNILISPVKRSGDFDAVVLMKNDQKDRIAVEHMYDFTNLQLLSTDACTECGRCDHVCPAKLSGKDLAPRNIIMKIRDNMSENRAISSFISSEELKQCTNCSACVEACPVSINHVDLILAMRRGALTEKLLNPHAEEALVHLEQDQNIWGSPWSEREDWMKGLNIPVLRNEEDTSREA</sequence>
<evidence type="ECO:0000256" key="2">
    <source>
        <dbReference type="ARBA" id="ARBA00022475"/>
    </source>
</evidence>
<keyword evidence="9" id="KW-0411">Iron-sulfur</keyword>
<dbReference type="RefSeq" id="WP_191813851.1">
    <property type="nucleotide sequence ID" value="NZ_JACSPV010000026.1"/>
</dbReference>
<evidence type="ECO:0000256" key="8">
    <source>
        <dbReference type="ARBA" id="ARBA00023004"/>
    </source>
</evidence>
<keyword evidence="7" id="KW-0560">Oxidoreductase</keyword>
<dbReference type="Proteomes" id="UP000648182">
    <property type="component" value="Unassembled WGS sequence"/>
</dbReference>
<keyword evidence="10 11" id="KW-0472">Membrane</keyword>
<dbReference type="EMBL" id="JACSPV010000026">
    <property type="protein sequence ID" value="MBD8006209.1"/>
    <property type="molecule type" value="Genomic_DNA"/>
</dbReference>
<evidence type="ECO:0000256" key="5">
    <source>
        <dbReference type="ARBA" id="ARBA00022723"/>
    </source>
</evidence>
<keyword evidence="14" id="KW-1185">Reference proteome</keyword>
<dbReference type="Pfam" id="PF13187">
    <property type="entry name" value="Fer4_9"/>
    <property type="match status" value="1"/>
</dbReference>
<protein>
    <submittedName>
        <fullName evidence="13">4Fe-4S dicluster domain-containing protein</fullName>
    </submittedName>
</protein>